<dbReference type="STRING" id="52131.GA0061100_107294"/>
<dbReference type="SMART" id="SM00448">
    <property type="entry name" value="REC"/>
    <property type="match status" value="1"/>
</dbReference>
<dbReference type="SUPFAM" id="SSF52172">
    <property type="entry name" value="CheY-like"/>
    <property type="match status" value="1"/>
</dbReference>
<feature type="transmembrane region" description="Helical" evidence="6">
    <location>
        <begin position="176"/>
        <end position="196"/>
    </location>
</feature>
<dbReference type="InterPro" id="IPR003594">
    <property type="entry name" value="HATPase_dom"/>
</dbReference>
<keyword evidence="6" id="KW-0472">Membrane</keyword>
<dbReference type="Pfam" id="PF00072">
    <property type="entry name" value="Response_reg"/>
    <property type="match status" value="1"/>
</dbReference>
<feature type="transmembrane region" description="Helical" evidence="6">
    <location>
        <begin position="264"/>
        <end position="292"/>
    </location>
</feature>
<accession>A0A1C3VRZ3</accession>
<keyword evidence="3 5" id="KW-0597">Phosphoprotein</keyword>
<dbReference type="SMART" id="SM00387">
    <property type="entry name" value="HATPase_c"/>
    <property type="match status" value="1"/>
</dbReference>
<gene>
    <name evidence="9" type="ORF">GA0061100_107294</name>
</gene>
<feature type="domain" description="Response regulatory" evidence="8">
    <location>
        <begin position="923"/>
        <end position="1037"/>
    </location>
</feature>
<dbReference type="CDD" id="cd00156">
    <property type="entry name" value="REC"/>
    <property type="match status" value="1"/>
</dbReference>
<comment type="catalytic activity">
    <reaction evidence="1">
        <text>ATP + protein L-histidine = ADP + protein N-phospho-L-histidine.</text>
        <dbReference type="EC" id="2.7.13.3"/>
    </reaction>
</comment>
<feature type="modified residue" description="4-aspartylphosphate" evidence="5">
    <location>
        <position position="972"/>
    </location>
</feature>
<dbReference type="EC" id="2.7.13.3" evidence="2"/>
<dbReference type="GO" id="GO:0000155">
    <property type="term" value="F:phosphorelay sensor kinase activity"/>
    <property type="evidence" value="ECO:0007669"/>
    <property type="project" value="InterPro"/>
</dbReference>
<evidence type="ECO:0000256" key="3">
    <source>
        <dbReference type="ARBA" id="ARBA00022553"/>
    </source>
</evidence>
<feature type="transmembrane region" description="Helical" evidence="6">
    <location>
        <begin position="457"/>
        <end position="480"/>
    </location>
</feature>
<dbReference type="InterPro" id="IPR036890">
    <property type="entry name" value="HATPase_C_sf"/>
</dbReference>
<dbReference type="Proteomes" id="UP000186228">
    <property type="component" value="Unassembled WGS sequence"/>
</dbReference>
<dbReference type="PRINTS" id="PR00344">
    <property type="entry name" value="BCTRLSENSOR"/>
</dbReference>
<dbReference type="InterPro" id="IPR005467">
    <property type="entry name" value="His_kinase_dom"/>
</dbReference>
<dbReference type="Pfam" id="PF02518">
    <property type="entry name" value="HATPase_c"/>
    <property type="match status" value="1"/>
</dbReference>
<dbReference type="EMBL" id="FMAC01000007">
    <property type="protein sequence ID" value="SCB30387.1"/>
    <property type="molecule type" value="Genomic_DNA"/>
</dbReference>
<evidence type="ECO:0000256" key="2">
    <source>
        <dbReference type="ARBA" id="ARBA00012438"/>
    </source>
</evidence>
<feature type="transmembrane region" description="Helical" evidence="6">
    <location>
        <begin position="605"/>
        <end position="629"/>
    </location>
</feature>
<dbReference type="InterPro" id="IPR036097">
    <property type="entry name" value="HisK_dim/P_sf"/>
</dbReference>
<feature type="transmembrane region" description="Helical" evidence="6">
    <location>
        <begin position="431"/>
        <end position="451"/>
    </location>
</feature>
<dbReference type="PROSITE" id="PS50110">
    <property type="entry name" value="RESPONSE_REGULATORY"/>
    <property type="match status" value="1"/>
</dbReference>
<dbReference type="OrthoDB" id="9801651at2"/>
<dbReference type="PANTHER" id="PTHR45339:SF1">
    <property type="entry name" value="HYBRID SIGNAL TRANSDUCTION HISTIDINE KINASE J"/>
    <property type="match status" value="1"/>
</dbReference>
<dbReference type="PANTHER" id="PTHR45339">
    <property type="entry name" value="HYBRID SIGNAL TRANSDUCTION HISTIDINE KINASE J"/>
    <property type="match status" value="1"/>
</dbReference>
<dbReference type="SMART" id="SM00388">
    <property type="entry name" value="HisKA"/>
    <property type="match status" value="1"/>
</dbReference>
<dbReference type="InterPro" id="IPR003661">
    <property type="entry name" value="HisK_dim/P_dom"/>
</dbReference>
<dbReference type="Gene3D" id="3.30.565.10">
    <property type="entry name" value="Histidine kinase-like ATPase, C-terminal domain"/>
    <property type="match status" value="1"/>
</dbReference>
<keyword evidence="10" id="KW-1185">Reference proteome</keyword>
<organism evidence="9 10">
    <name type="scientific">Rhizobium hainanense</name>
    <dbReference type="NCBI Taxonomy" id="52131"/>
    <lineage>
        <taxon>Bacteria</taxon>
        <taxon>Pseudomonadati</taxon>
        <taxon>Pseudomonadota</taxon>
        <taxon>Alphaproteobacteria</taxon>
        <taxon>Hyphomicrobiales</taxon>
        <taxon>Rhizobiaceae</taxon>
        <taxon>Rhizobium/Agrobacterium group</taxon>
        <taxon>Rhizobium</taxon>
    </lineage>
</organism>
<dbReference type="AlphaFoldDB" id="A0A1C3VRZ3"/>
<feature type="transmembrane region" description="Helical" evidence="6">
    <location>
        <begin position="143"/>
        <end position="164"/>
    </location>
</feature>
<sequence length="1129" mass="123224">MAARQRIIPVRREYNRWVANQTLEDYALRFTAKSARQFSSQRISQTAIGAISFLALEAIGGAITLSYGTTNAFYAIIVASIVMLSVGLPISRYAIRHGVDIDLLTRGASFGYIGSTITSLIYASFTFMLFAIEASIMSGALELTLGIPVWIGYIISAVMVIPLVTHGVRLISRFQLLTQPFWIVLNILPFVFIAFADWGKFDLWRAFAGIHHTASVPGSAAPFDLVEFGAASAVILALMSQIGEQADFLRFLPPDGHRKWRHRLAVFLAGPGWVIIGAPKLLAGSFLVVLTLTSGVPADRAADPAQMYLTAFGYMIPWHNAALLLMAAFVMISQLKINVMNAYAGSLAWSNFFSRLTHSHPGRVIWLVFNVAIALLLMELGIYRLLEETLGIFSIIAMAWLCTISADLFINKPLGLAPSGIEFKRAHLYDINPVGLGAMALSATIALAAHFGAFGSIAASLAPYITLIVAFIASPAIAWATKGKYYLARKPRQSWKNLSTITCSVCEHPFEPEDMAWCPAYAAPICSLCCSLDSRCHDMCKPKARLNTQVATVAKTLLPESIVAKLATRLGRYGIAVAMALIAIGAILAMIAHQVGAASPETASVVNRTILIVFFVFAVIAGVACWFYVLAHDSRVVAEEESSRQNTLLLKEIAAHKKTDAALQGAKEAAEAANRAKSRYVVGLSHELRTPLNAVLGYAQILERDETIPAPRQSSLKVIRRSAEHLSGLIDGLLDISKIEAGRLQVYSNEINIQDFLDQIVDMFHPQAQAKGLSFIHERSSALPDYVRTDEKRLRQILVNLLSNAIKFTDAGSVRFEVGYRNQVATFTVSDTGRGIAAKDITRIYEPFQRGEADSVRPMPGLGLGLTITQLLTNTLGGEISVTSEKDVGSTFKVRLMLSAVIRPMKPPAQEQRIVGYEGPRRTIVVVDDNEDHRELMREILSPLDFIVLTAAGGPDCLTLIEGIKPDLFLVDISMPGMNGWQLVSRLRENGQAAPILMLSANIGDAAAATDSDDSHNDAISKPVDIRQLRDKLALHLGLKWIYTDASAPAAPKPTPTLKSPGIEHVRELLRLGEIGYVRGIEAKLADLARLDENKPFTDALRAHVQAFDLDGFLNVLRSFDTEKVEQIG</sequence>
<dbReference type="Gene3D" id="3.40.50.2300">
    <property type="match status" value="1"/>
</dbReference>
<keyword evidence="6" id="KW-0812">Transmembrane</keyword>
<dbReference type="SUPFAM" id="SSF55874">
    <property type="entry name" value="ATPase domain of HSP90 chaperone/DNA topoisomerase II/histidine kinase"/>
    <property type="match status" value="1"/>
</dbReference>
<dbReference type="Gene3D" id="1.10.287.130">
    <property type="match status" value="1"/>
</dbReference>
<feature type="transmembrane region" description="Helical" evidence="6">
    <location>
        <begin position="573"/>
        <end position="593"/>
    </location>
</feature>
<feature type="transmembrane region" description="Helical" evidence="6">
    <location>
        <begin position="46"/>
        <end position="67"/>
    </location>
</feature>
<name>A0A1C3VRZ3_9HYPH</name>
<dbReference type="RefSeq" id="WP_075855045.1">
    <property type="nucleotide sequence ID" value="NZ_FMAC01000007.1"/>
</dbReference>
<evidence type="ECO:0000256" key="5">
    <source>
        <dbReference type="PROSITE-ProRule" id="PRU00169"/>
    </source>
</evidence>
<feature type="transmembrane region" description="Helical" evidence="6">
    <location>
        <begin position="312"/>
        <end position="332"/>
    </location>
</feature>
<feature type="transmembrane region" description="Helical" evidence="6">
    <location>
        <begin position="225"/>
        <end position="243"/>
    </location>
</feature>
<dbReference type="CDD" id="cd00082">
    <property type="entry name" value="HisKA"/>
    <property type="match status" value="1"/>
</dbReference>
<dbReference type="Pfam" id="PF00512">
    <property type="entry name" value="HisKA"/>
    <property type="match status" value="1"/>
</dbReference>
<dbReference type="InterPro" id="IPR011006">
    <property type="entry name" value="CheY-like_superfamily"/>
</dbReference>
<protein>
    <recommendedName>
        <fullName evidence="2">histidine kinase</fullName>
        <ecNumber evidence="2">2.7.13.3</ecNumber>
    </recommendedName>
</protein>
<dbReference type="FunFam" id="3.30.565.10:FF:000010">
    <property type="entry name" value="Sensor histidine kinase RcsC"/>
    <property type="match status" value="1"/>
</dbReference>
<evidence type="ECO:0000259" key="8">
    <source>
        <dbReference type="PROSITE" id="PS50110"/>
    </source>
</evidence>
<dbReference type="InterPro" id="IPR001789">
    <property type="entry name" value="Sig_transdc_resp-reg_receiver"/>
</dbReference>
<keyword evidence="4" id="KW-0902">Two-component regulatory system</keyword>
<feature type="domain" description="Histidine kinase" evidence="7">
    <location>
        <begin position="683"/>
        <end position="900"/>
    </location>
</feature>
<dbReference type="PROSITE" id="PS50109">
    <property type="entry name" value="HIS_KIN"/>
    <property type="match status" value="1"/>
</dbReference>
<feature type="transmembrane region" description="Helical" evidence="6">
    <location>
        <begin position="73"/>
        <end position="95"/>
    </location>
</feature>
<evidence type="ECO:0000256" key="4">
    <source>
        <dbReference type="ARBA" id="ARBA00023012"/>
    </source>
</evidence>
<evidence type="ECO:0000259" key="7">
    <source>
        <dbReference type="PROSITE" id="PS50109"/>
    </source>
</evidence>
<feature type="transmembrane region" description="Helical" evidence="6">
    <location>
        <begin position="364"/>
        <end position="386"/>
    </location>
</feature>
<dbReference type="Gene3D" id="1.10.4160.10">
    <property type="entry name" value="Hydantoin permease"/>
    <property type="match status" value="1"/>
</dbReference>
<feature type="transmembrane region" description="Helical" evidence="6">
    <location>
        <begin position="392"/>
        <end position="410"/>
    </location>
</feature>
<feature type="transmembrane region" description="Helical" evidence="6">
    <location>
        <begin position="107"/>
        <end position="131"/>
    </location>
</feature>
<keyword evidence="9" id="KW-0808">Transferase</keyword>
<evidence type="ECO:0000256" key="6">
    <source>
        <dbReference type="SAM" id="Phobius"/>
    </source>
</evidence>
<proteinExistence type="predicted"/>
<keyword evidence="9" id="KW-0418">Kinase</keyword>
<dbReference type="InterPro" id="IPR004358">
    <property type="entry name" value="Sig_transdc_His_kin-like_C"/>
</dbReference>
<evidence type="ECO:0000256" key="1">
    <source>
        <dbReference type="ARBA" id="ARBA00000085"/>
    </source>
</evidence>
<reference evidence="10" key="1">
    <citation type="submission" date="2016-08" db="EMBL/GenBank/DDBJ databases">
        <authorList>
            <person name="Varghese N."/>
            <person name="Submissions Spin"/>
        </authorList>
    </citation>
    <scope>NUCLEOTIDE SEQUENCE [LARGE SCALE GENOMIC DNA]</scope>
    <source>
        <strain evidence="10">CCBAU 57015</strain>
    </source>
</reference>
<dbReference type="SUPFAM" id="SSF47384">
    <property type="entry name" value="Homodimeric domain of signal transducing histidine kinase"/>
    <property type="match status" value="1"/>
</dbReference>
<evidence type="ECO:0000313" key="10">
    <source>
        <dbReference type="Proteomes" id="UP000186228"/>
    </source>
</evidence>
<keyword evidence="6" id="KW-1133">Transmembrane helix</keyword>
<evidence type="ECO:0000313" key="9">
    <source>
        <dbReference type="EMBL" id="SCB30387.1"/>
    </source>
</evidence>